<reference evidence="1" key="1">
    <citation type="submission" date="2022-07" db="EMBL/GenBank/DDBJ databases">
        <title>Genome Sequence of Leucocoprinus birnbaumii.</title>
        <authorList>
            <person name="Buettner E."/>
        </authorList>
    </citation>
    <scope>NUCLEOTIDE SEQUENCE</scope>
    <source>
        <strain evidence="1">VT141</strain>
    </source>
</reference>
<evidence type="ECO:0000313" key="2">
    <source>
        <dbReference type="Proteomes" id="UP001213000"/>
    </source>
</evidence>
<dbReference type="EMBL" id="JANIEX010000622">
    <property type="protein sequence ID" value="KAJ3564870.1"/>
    <property type="molecule type" value="Genomic_DNA"/>
</dbReference>
<protein>
    <submittedName>
        <fullName evidence="1">Uncharacterized protein</fullName>
    </submittedName>
</protein>
<accession>A0AAD5VN29</accession>
<keyword evidence="2" id="KW-1185">Reference proteome</keyword>
<comment type="caution">
    <text evidence="1">The sequence shown here is derived from an EMBL/GenBank/DDBJ whole genome shotgun (WGS) entry which is preliminary data.</text>
</comment>
<sequence length="151" mass="17334">MPALVATQPDIDYHPDLAKYKARTARRLEENPELLKMSLPLGFPAKVEGPIVWEGKDWTNEDQWVYQLSEEDLQEIEQGMKHFEGLGKPLGYINRETYPLPKLGPKLYDLAKELYSGRGFFVLRTIPIEKYTPLQLAIIYAGVSSHRTSRT</sequence>
<name>A0AAD5VN29_9AGAR</name>
<dbReference type="Proteomes" id="UP001213000">
    <property type="component" value="Unassembled WGS sequence"/>
</dbReference>
<gene>
    <name evidence="1" type="ORF">NP233_g8014</name>
</gene>
<dbReference type="SUPFAM" id="SSF51197">
    <property type="entry name" value="Clavaminate synthase-like"/>
    <property type="match status" value="1"/>
</dbReference>
<evidence type="ECO:0000313" key="1">
    <source>
        <dbReference type="EMBL" id="KAJ3564870.1"/>
    </source>
</evidence>
<proteinExistence type="predicted"/>
<organism evidence="1 2">
    <name type="scientific">Leucocoprinus birnbaumii</name>
    <dbReference type="NCBI Taxonomy" id="56174"/>
    <lineage>
        <taxon>Eukaryota</taxon>
        <taxon>Fungi</taxon>
        <taxon>Dikarya</taxon>
        <taxon>Basidiomycota</taxon>
        <taxon>Agaricomycotina</taxon>
        <taxon>Agaricomycetes</taxon>
        <taxon>Agaricomycetidae</taxon>
        <taxon>Agaricales</taxon>
        <taxon>Agaricineae</taxon>
        <taxon>Agaricaceae</taxon>
        <taxon>Leucocoprinus</taxon>
    </lineage>
</organism>
<dbReference type="AlphaFoldDB" id="A0AAD5VN29"/>